<reference evidence="1 2" key="1">
    <citation type="journal article" date="2016" name="Nat. Commun.">
        <title>Thousands of microbial genomes shed light on interconnected biogeochemical processes in an aquifer system.</title>
        <authorList>
            <person name="Anantharaman K."/>
            <person name="Brown C.T."/>
            <person name="Hug L.A."/>
            <person name="Sharon I."/>
            <person name="Castelle C.J."/>
            <person name="Probst A.J."/>
            <person name="Thomas B.C."/>
            <person name="Singh A."/>
            <person name="Wilkins M.J."/>
            <person name="Karaoz U."/>
            <person name="Brodie E.L."/>
            <person name="Williams K.H."/>
            <person name="Hubbard S.S."/>
            <person name="Banfield J.F."/>
        </authorList>
    </citation>
    <scope>NUCLEOTIDE SEQUENCE [LARGE SCALE GENOMIC DNA]</scope>
</reference>
<dbReference type="Pfam" id="PF01161">
    <property type="entry name" value="PBP"/>
    <property type="match status" value="1"/>
</dbReference>
<dbReference type="Gene3D" id="3.90.280.10">
    <property type="entry name" value="PEBP-like"/>
    <property type="match status" value="1"/>
</dbReference>
<proteinExistence type="predicted"/>
<dbReference type="SUPFAM" id="SSF49777">
    <property type="entry name" value="PEBP-like"/>
    <property type="match status" value="1"/>
</dbReference>
<dbReference type="InterPro" id="IPR005247">
    <property type="entry name" value="YbhB_YbcL/LppC-like"/>
</dbReference>
<evidence type="ECO:0008006" key="3">
    <source>
        <dbReference type="Google" id="ProtNLM"/>
    </source>
</evidence>
<dbReference type="NCBIfam" id="TIGR00481">
    <property type="entry name" value="YbhB/YbcL family Raf kinase inhibitor-like protein"/>
    <property type="match status" value="1"/>
</dbReference>
<dbReference type="PANTHER" id="PTHR30289:SF1">
    <property type="entry name" value="PEBP (PHOSPHATIDYLETHANOLAMINE-BINDING PROTEIN) FAMILY PROTEIN"/>
    <property type="match status" value="1"/>
</dbReference>
<sequence>MTLQITCPVFAHGEMIPDRYTCKGEDISPQLRWTGVPSDARSLALIFDDPDAPMGTWVHWVIYNLPPERGELPEKVAAANPIKGGGVQGANSWGRIGYGGPCPPSGTHRYFFRLYALDTTLSLKEGATKAQVVKALEGHILDECELLGKYSKH</sequence>
<dbReference type="STRING" id="1817867.A3F83_03320"/>
<accession>A0A1F5YR01</accession>
<dbReference type="PANTHER" id="PTHR30289">
    <property type="entry name" value="UNCHARACTERIZED PROTEIN YBCL-RELATED"/>
    <property type="match status" value="1"/>
</dbReference>
<protein>
    <recommendedName>
        <fullName evidence="3">Phosphatidylethanolamine-binding protein</fullName>
    </recommendedName>
</protein>
<dbReference type="CDD" id="cd00865">
    <property type="entry name" value="PEBP_bact_arch"/>
    <property type="match status" value="1"/>
</dbReference>
<gene>
    <name evidence="1" type="ORF">A3F83_03320</name>
</gene>
<dbReference type="InterPro" id="IPR036610">
    <property type="entry name" value="PEBP-like_sf"/>
</dbReference>
<name>A0A1F5YR01_9BACT</name>
<dbReference type="EMBL" id="MFIX01000180">
    <property type="protein sequence ID" value="OGG02628.1"/>
    <property type="molecule type" value="Genomic_DNA"/>
</dbReference>
<comment type="caution">
    <text evidence="1">The sequence shown here is derived from an EMBL/GenBank/DDBJ whole genome shotgun (WGS) entry which is preliminary data.</text>
</comment>
<evidence type="ECO:0000313" key="2">
    <source>
        <dbReference type="Proteomes" id="UP000179129"/>
    </source>
</evidence>
<dbReference type="Proteomes" id="UP000179129">
    <property type="component" value="Unassembled WGS sequence"/>
</dbReference>
<dbReference type="AlphaFoldDB" id="A0A1F5YR01"/>
<dbReference type="InterPro" id="IPR008914">
    <property type="entry name" value="PEBP"/>
</dbReference>
<organism evidence="1 2">
    <name type="scientific">Candidatus Glassbacteria bacterium RIFCSPLOWO2_12_FULL_58_11</name>
    <dbReference type="NCBI Taxonomy" id="1817867"/>
    <lineage>
        <taxon>Bacteria</taxon>
        <taxon>Candidatus Glassiibacteriota</taxon>
    </lineage>
</organism>
<evidence type="ECO:0000313" key="1">
    <source>
        <dbReference type="EMBL" id="OGG02628.1"/>
    </source>
</evidence>